<dbReference type="EMBL" id="KV454015">
    <property type="protein sequence ID" value="ODV94813.1"/>
    <property type="molecule type" value="Genomic_DNA"/>
</dbReference>
<protein>
    <recommendedName>
        <fullName evidence="2">AB hydrolase-1 domain-containing protein</fullName>
    </recommendedName>
</protein>
<proteinExistence type="predicted"/>
<dbReference type="GO" id="GO:0042171">
    <property type="term" value="F:lysophosphatidic acid acyltransferase activity"/>
    <property type="evidence" value="ECO:0007669"/>
    <property type="project" value="TreeGrafter"/>
</dbReference>
<organism evidence="3 4">
    <name type="scientific">Pachysolen tannophilus NRRL Y-2460</name>
    <dbReference type="NCBI Taxonomy" id="669874"/>
    <lineage>
        <taxon>Eukaryota</taxon>
        <taxon>Fungi</taxon>
        <taxon>Dikarya</taxon>
        <taxon>Ascomycota</taxon>
        <taxon>Saccharomycotina</taxon>
        <taxon>Pichiomycetes</taxon>
        <taxon>Pachysolenaceae</taxon>
        <taxon>Pachysolen</taxon>
    </lineage>
</organism>
<sequence length="427" mass="48213">MSSVSVKNSIDNPAMGDESSVRSASPKLINGHPELSFKESFREWWGSKPLDKYETDVLSILPFYPEADSSRKAKTLNVELNDKDNNYIHEFYIENKNKLDSETPIKELVIIHGYGASLGFFYKNFDSLSKINGIKIHAIDLLGFGLSSRPNFPKNDCKTIEDVCKSEDFFVDSLEQWRKARNLDKFVLIGHSLGGYLSSCYTLKYGKDHVEKLVLISPVGVERSEYSLLEDQTLAETSKPMTTNSNKKIDDQQLEPGPEVANEYYESQSEAIGRHSISSDSDNSSIVDERAGQSSRAPRLRGFLMKAWEHHVSPFTFLRLLGPAGPQLISRWSFRRFGTLSDYDELLRMHIYSYKTFTAKGSGEYALTRILAPGALARLPLIDRLPGKLHGIPTLWLYGENDWMSKSSGKAIVNEINKKEGKKLAKF</sequence>
<dbReference type="SUPFAM" id="SSF53474">
    <property type="entry name" value="alpha/beta-Hydrolases"/>
    <property type="match status" value="1"/>
</dbReference>
<keyword evidence="4" id="KW-1185">Reference proteome</keyword>
<dbReference type="Gene3D" id="3.40.50.1820">
    <property type="entry name" value="alpha/beta hydrolase"/>
    <property type="match status" value="1"/>
</dbReference>
<feature type="compositionally biased region" description="Low complexity" evidence="1">
    <location>
        <begin position="276"/>
        <end position="286"/>
    </location>
</feature>
<dbReference type="OrthoDB" id="7457040at2759"/>
<dbReference type="GO" id="GO:0055088">
    <property type="term" value="P:lipid homeostasis"/>
    <property type="evidence" value="ECO:0007669"/>
    <property type="project" value="TreeGrafter"/>
</dbReference>
<dbReference type="InterPro" id="IPR000073">
    <property type="entry name" value="AB_hydrolase_1"/>
</dbReference>
<dbReference type="GO" id="GO:0006654">
    <property type="term" value="P:phosphatidic acid biosynthetic process"/>
    <property type="evidence" value="ECO:0007669"/>
    <property type="project" value="TreeGrafter"/>
</dbReference>
<feature type="region of interest" description="Disordered" evidence="1">
    <location>
        <begin position="270"/>
        <end position="293"/>
    </location>
</feature>
<dbReference type="InterPro" id="IPR029058">
    <property type="entry name" value="AB_hydrolase_fold"/>
</dbReference>
<evidence type="ECO:0000256" key="1">
    <source>
        <dbReference type="SAM" id="MobiDB-lite"/>
    </source>
</evidence>
<feature type="compositionally biased region" description="Polar residues" evidence="1">
    <location>
        <begin position="1"/>
        <end position="11"/>
    </location>
</feature>
<feature type="domain" description="AB hydrolase-1" evidence="2">
    <location>
        <begin position="108"/>
        <end position="411"/>
    </location>
</feature>
<dbReference type="AlphaFoldDB" id="A0A1E4TSR6"/>
<dbReference type="STRING" id="669874.A0A1E4TSR6"/>
<dbReference type="PANTHER" id="PTHR42886:SF23">
    <property type="entry name" value="1-ACYLGLYCEROL-3-PHOSPHATE O-ACYLTRANSFERASE ICT1-RELATED"/>
    <property type="match status" value="1"/>
</dbReference>
<evidence type="ECO:0000313" key="4">
    <source>
        <dbReference type="Proteomes" id="UP000094236"/>
    </source>
</evidence>
<dbReference type="Proteomes" id="UP000094236">
    <property type="component" value="Unassembled WGS sequence"/>
</dbReference>
<accession>A0A1E4TSR6</accession>
<dbReference type="GO" id="GO:0035965">
    <property type="term" value="P:cardiolipin acyl-chain remodeling"/>
    <property type="evidence" value="ECO:0007669"/>
    <property type="project" value="TreeGrafter"/>
</dbReference>
<reference evidence="4" key="1">
    <citation type="submission" date="2016-05" db="EMBL/GenBank/DDBJ databases">
        <title>Comparative genomics of biotechnologically important yeasts.</title>
        <authorList>
            <consortium name="DOE Joint Genome Institute"/>
            <person name="Riley R."/>
            <person name="Haridas S."/>
            <person name="Wolfe K.H."/>
            <person name="Lopes M.R."/>
            <person name="Hittinger C.T."/>
            <person name="Goker M."/>
            <person name="Salamov A."/>
            <person name="Wisecaver J."/>
            <person name="Long T.M."/>
            <person name="Aerts A.L."/>
            <person name="Barry K."/>
            <person name="Choi C."/>
            <person name="Clum A."/>
            <person name="Coughlan A.Y."/>
            <person name="Deshpande S."/>
            <person name="Douglass A.P."/>
            <person name="Hanson S.J."/>
            <person name="Klenk H.-P."/>
            <person name="Labutti K."/>
            <person name="Lapidus A."/>
            <person name="Lindquist E."/>
            <person name="Lipzen A."/>
            <person name="Meier-Kolthoff J.P."/>
            <person name="Ohm R.A."/>
            <person name="Otillar R.P."/>
            <person name="Pangilinan J."/>
            <person name="Peng Y."/>
            <person name="Rokas A."/>
            <person name="Rosa C.A."/>
            <person name="Scheuner C."/>
            <person name="Sibirny A.A."/>
            <person name="Slot J.C."/>
            <person name="Stielow J.B."/>
            <person name="Sun H."/>
            <person name="Kurtzman C.P."/>
            <person name="Blackwell M."/>
            <person name="Grigoriev I.V."/>
            <person name="Jeffries T.W."/>
        </authorList>
    </citation>
    <scope>NUCLEOTIDE SEQUENCE [LARGE SCALE GENOMIC DNA]</scope>
    <source>
        <strain evidence="4">NRRL Y-2460</strain>
    </source>
</reference>
<feature type="compositionally biased region" description="Polar residues" evidence="1">
    <location>
        <begin position="235"/>
        <end position="246"/>
    </location>
</feature>
<name>A0A1E4TSR6_PACTA</name>
<feature type="non-terminal residue" evidence="3">
    <location>
        <position position="427"/>
    </location>
</feature>
<dbReference type="Pfam" id="PF00561">
    <property type="entry name" value="Abhydrolase_1"/>
    <property type="match status" value="1"/>
</dbReference>
<feature type="region of interest" description="Disordered" evidence="1">
    <location>
        <begin position="1"/>
        <end position="27"/>
    </location>
</feature>
<feature type="region of interest" description="Disordered" evidence="1">
    <location>
        <begin position="235"/>
        <end position="257"/>
    </location>
</feature>
<gene>
    <name evidence="3" type="ORF">PACTADRAFT_50673</name>
</gene>
<dbReference type="GO" id="GO:0005743">
    <property type="term" value="C:mitochondrial inner membrane"/>
    <property type="evidence" value="ECO:0007669"/>
    <property type="project" value="TreeGrafter"/>
</dbReference>
<evidence type="ECO:0000313" key="3">
    <source>
        <dbReference type="EMBL" id="ODV94813.1"/>
    </source>
</evidence>
<dbReference type="GO" id="GO:0004623">
    <property type="term" value="F:phospholipase A2 activity"/>
    <property type="evidence" value="ECO:0007669"/>
    <property type="project" value="TreeGrafter"/>
</dbReference>
<dbReference type="PANTHER" id="PTHR42886">
    <property type="entry name" value="RE40534P-RELATED"/>
    <property type="match status" value="1"/>
</dbReference>
<evidence type="ECO:0000259" key="2">
    <source>
        <dbReference type="Pfam" id="PF00561"/>
    </source>
</evidence>